<evidence type="ECO:0000313" key="2">
    <source>
        <dbReference type="Proteomes" id="UP001558850"/>
    </source>
</evidence>
<gene>
    <name evidence="1" type="ORF">AB4Y32_40290</name>
</gene>
<accession>A0ACC6UDY6</accession>
<evidence type="ECO:0000313" key="1">
    <source>
        <dbReference type="EMBL" id="MEX3937869.1"/>
    </source>
</evidence>
<dbReference type="Proteomes" id="UP001558850">
    <property type="component" value="Unassembled WGS sequence"/>
</dbReference>
<proteinExistence type="predicted"/>
<dbReference type="EMBL" id="JBFRCH010000094">
    <property type="protein sequence ID" value="MEX3937869.1"/>
    <property type="molecule type" value="Genomic_DNA"/>
</dbReference>
<reference evidence="1" key="1">
    <citation type="submission" date="2024-07" db="EMBL/GenBank/DDBJ databases">
        <title>A survey of Mimosa microsymbionts across Brazilian biomes reveals a high diversity of Paraburkholderia nodulating endemic species, but also that Cupriavidus is common as a symbiont of widespread species.</title>
        <authorList>
            <person name="Rouws L."/>
            <person name="Barauna A."/>
            <person name="Beukes C."/>
            <person name="Rouws J.R.C."/>
            <person name="De Faria S.M."/>
            <person name="Gross E."/>
            <person name="Bueno Dos Reis Junior F."/>
            <person name="Simon M.F."/>
            <person name="Maluk M."/>
            <person name="Odee D.W."/>
            <person name="Kenicer G."/>
            <person name="Young J.P.W."/>
            <person name="Reis V.M."/>
            <person name="Zilli J."/>
            <person name="James E.K."/>
        </authorList>
    </citation>
    <scope>NUCLEOTIDE SEQUENCE</scope>
    <source>
        <strain evidence="1">EG181B</strain>
    </source>
</reference>
<feature type="non-terminal residue" evidence="1">
    <location>
        <position position="1"/>
    </location>
</feature>
<name>A0ACC6UDY6_9BURK</name>
<sequence length="67" mass="7076">RARCPVLPISFATKGARFVGKATSRTSQAAIRENLAETRPGQGFDDLRTHGTKAASMGPRGHNPADA</sequence>
<comment type="caution">
    <text evidence="1">The sequence shown here is derived from an EMBL/GenBank/DDBJ whole genome shotgun (WGS) entry which is preliminary data.</text>
</comment>
<keyword evidence="2" id="KW-1185">Reference proteome</keyword>
<organism evidence="1 2">
    <name type="scientific">Paraburkholderia phymatum</name>
    <dbReference type="NCBI Taxonomy" id="148447"/>
    <lineage>
        <taxon>Bacteria</taxon>
        <taxon>Pseudomonadati</taxon>
        <taxon>Pseudomonadota</taxon>
        <taxon>Betaproteobacteria</taxon>
        <taxon>Burkholderiales</taxon>
        <taxon>Burkholderiaceae</taxon>
        <taxon>Paraburkholderia</taxon>
    </lineage>
</organism>
<protein>
    <submittedName>
        <fullName evidence="1">Uncharacterized protein</fullName>
    </submittedName>
</protein>